<evidence type="ECO:0000313" key="3">
    <source>
        <dbReference type="WBParaSite" id="HPLM_0002093401-mRNA-1"/>
    </source>
</evidence>
<name>A0A0N4X992_HAEPC</name>
<accession>A0A0N4X992</accession>
<organism evidence="3">
    <name type="scientific">Haemonchus placei</name>
    <name type="common">Barber's pole worm</name>
    <dbReference type="NCBI Taxonomy" id="6290"/>
    <lineage>
        <taxon>Eukaryota</taxon>
        <taxon>Metazoa</taxon>
        <taxon>Ecdysozoa</taxon>
        <taxon>Nematoda</taxon>
        <taxon>Chromadorea</taxon>
        <taxon>Rhabditida</taxon>
        <taxon>Rhabditina</taxon>
        <taxon>Rhabditomorpha</taxon>
        <taxon>Strongyloidea</taxon>
        <taxon>Trichostrongylidae</taxon>
        <taxon>Haemonchus</taxon>
    </lineage>
</organism>
<dbReference type="EMBL" id="UZAF01022723">
    <property type="protein sequence ID" value="VDO86803.1"/>
    <property type="molecule type" value="Genomic_DNA"/>
</dbReference>
<dbReference type="WBParaSite" id="HPLM_0002093401-mRNA-1">
    <property type="protein sequence ID" value="HPLM_0002093401-mRNA-1"/>
    <property type="gene ID" value="HPLM_0002093401"/>
</dbReference>
<dbReference type="AlphaFoldDB" id="A0A0N4X992"/>
<gene>
    <name evidence="1" type="ORF">HPLM_LOCUS20925</name>
</gene>
<proteinExistence type="predicted"/>
<reference evidence="3" key="1">
    <citation type="submission" date="2017-02" db="UniProtKB">
        <authorList>
            <consortium name="WormBaseParasite"/>
        </authorList>
    </citation>
    <scope>IDENTIFICATION</scope>
</reference>
<evidence type="ECO:0000313" key="2">
    <source>
        <dbReference type="Proteomes" id="UP000268014"/>
    </source>
</evidence>
<reference evidence="1 2" key="2">
    <citation type="submission" date="2018-11" db="EMBL/GenBank/DDBJ databases">
        <authorList>
            <consortium name="Pathogen Informatics"/>
        </authorList>
    </citation>
    <scope>NUCLEOTIDE SEQUENCE [LARGE SCALE GENOMIC DNA]</scope>
    <source>
        <strain evidence="1 2">MHpl1</strain>
    </source>
</reference>
<evidence type="ECO:0000313" key="1">
    <source>
        <dbReference type="EMBL" id="VDO86803.1"/>
    </source>
</evidence>
<protein>
    <submittedName>
        <fullName evidence="3">Glycosyltransferase</fullName>
    </submittedName>
</protein>
<sequence>MRPEDVKMRNGFTGQLCCDGPHYPEYMREACPDLWVSHHGILPGSFPGDRTVSFRHPSRRITPIAPYPGLGSVRRMAAGASPRP</sequence>
<keyword evidence="2" id="KW-1185">Reference proteome</keyword>
<dbReference type="Proteomes" id="UP000268014">
    <property type="component" value="Unassembled WGS sequence"/>
</dbReference>